<comment type="caution">
    <text evidence="1">The sequence shown here is derived from an EMBL/GenBank/DDBJ whole genome shotgun (WGS) entry which is preliminary data.</text>
</comment>
<dbReference type="InterPro" id="IPR002808">
    <property type="entry name" value="AdoCbi_amidolase"/>
</dbReference>
<reference evidence="1" key="2">
    <citation type="submission" date="2023-01" db="EMBL/GenBank/DDBJ databases">
        <authorList>
            <person name="Sun Q."/>
            <person name="Evtushenko L."/>
        </authorList>
    </citation>
    <scope>NUCLEOTIDE SEQUENCE</scope>
    <source>
        <strain evidence="1">VKM B-2748</strain>
    </source>
</reference>
<dbReference type="EMBL" id="BSFL01000003">
    <property type="protein sequence ID" value="GLK80526.1"/>
    <property type="molecule type" value="Genomic_DNA"/>
</dbReference>
<dbReference type="InterPro" id="IPR052209">
    <property type="entry name" value="CbiZ"/>
</dbReference>
<reference evidence="1" key="1">
    <citation type="journal article" date="2014" name="Int. J. Syst. Evol. Microbiol.">
        <title>Complete genome sequence of Corynebacterium casei LMG S-19264T (=DSM 44701T), isolated from a smear-ripened cheese.</title>
        <authorList>
            <consortium name="US DOE Joint Genome Institute (JGI-PGF)"/>
            <person name="Walter F."/>
            <person name="Albersmeier A."/>
            <person name="Kalinowski J."/>
            <person name="Ruckert C."/>
        </authorList>
    </citation>
    <scope>NUCLEOTIDE SEQUENCE</scope>
    <source>
        <strain evidence="1">VKM B-2748</strain>
    </source>
</reference>
<accession>A0A9W6JQ53</accession>
<dbReference type="PANTHER" id="PTHR35336:SF5">
    <property type="entry name" value="ADENOSYLCOBINAMIDE AMIDOHYDROLASE"/>
    <property type="match status" value="1"/>
</dbReference>
<evidence type="ECO:0000313" key="1">
    <source>
        <dbReference type="EMBL" id="GLK80526.1"/>
    </source>
</evidence>
<evidence type="ECO:0000313" key="2">
    <source>
        <dbReference type="Proteomes" id="UP001143309"/>
    </source>
</evidence>
<dbReference type="AlphaFoldDB" id="A0A9W6JQ53"/>
<keyword evidence="2" id="KW-1185">Reference proteome</keyword>
<sequence>MTQRTDDALFAVTVARPWLVAAFARPQAMLSWAMEKPGFRTARRVAWFEVRNADLPPEVDAFALLKGRLADEGLGDAVAMMTSRDVRRAHVGEAAFEDVAARSLATVGLSNAARVGEAPGPGHIGTINLLTAVSTPLSQAGLVEALSIAIEARTAAVMDLGWRVAGGVATGTGTDCVVIAAPAEEGEGARFAGLHTDIGAAIGAATYRAISAGGREWLAERAAG</sequence>
<dbReference type="RefSeq" id="WP_271201019.1">
    <property type="nucleotide sequence ID" value="NZ_BSFL01000003.1"/>
</dbReference>
<dbReference type="Pfam" id="PF01955">
    <property type="entry name" value="CbiZ"/>
    <property type="match status" value="1"/>
</dbReference>
<protein>
    <submittedName>
        <fullName evidence="1">Adenosylcobinamide amidohydrolase</fullName>
    </submittedName>
</protein>
<dbReference type="Proteomes" id="UP001143309">
    <property type="component" value="Unassembled WGS sequence"/>
</dbReference>
<gene>
    <name evidence="1" type="ORF">GCM10008174_22670</name>
</gene>
<dbReference type="PANTHER" id="PTHR35336">
    <property type="entry name" value="ADENOSYLCOBINAMIDE AMIDOHYDROLASE"/>
    <property type="match status" value="1"/>
</dbReference>
<name>A0A9W6JQ53_9HYPH</name>
<proteinExistence type="predicted"/>
<organism evidence="1 2">
    <name type="scientific">Methylopila turkensis</name>
    <dbReference type="NCBI Taxonomy" id="1437816"/>
    <lineage>
        <taxon>Bacteria</taxon>
        <taxon>Pseudomonadati</taxon>
        <taxon>Pseudomonadota</taxon>
        <taxon>Alphaproteobacteria</taxon>
        <taxon>Hyphomicrobiales</taxon>
        <taxon>Methylopilaceae</taxon>
        <taxon>Methylopila</taxon>
    </lineage>
</organism>